<keyword evidence="2 3" id="KW-0326">Glycosidase</keyword>
<comment type="caution">
    <text evidence="7">The sequence shown here is derived from an EMBL/GenBank/DDBJ whole genome shotgun (WGS) entry which is preliminary data.</text>
</comment>
<dbReference type="EMBL" id="SJPQ01000001">
    <property type="protein sequence ID" value="TWT89930.1"/>
    <property type="molecule type" value="Genomic_DNA"/>
</dbReference>
<organism evidence="7 8">
    <name type="scientific">Pseudobythopirellula maris</name>
    <dbReference type="NCBI Taxonomy" id="2527991"/>
    <lineage>
        <taxon>Bacteria</taxon>
        <taxon>Pseudomonadati</taxon>
        <taxon>Planctomycetota</taxon>
        <taxon>Planctomycetia</taxon>
        <taxon>Pirellulales</taxon>
        <taxon>Lacipirellulaceae</taxon>
        <taxon>Pseudobythopirellula</taxon>
    </lineage>
</organism>
<sequence length="397" mass="43913" precursor="true">MNSRFLALPWLAVSLCLLSASALCETQPSHSSAGLPPRLKVEGNQIVTATGEPLRLRGVNIAGFEWSSDGDRGRIPESVRVAIEEWRVNHIRLPLCQDRWFGQAPEQSDGGQGYREQIGRVVQQCARRGVYLIADLHWSNAGQPGKRIGQHTMPDEGSLRFWREFATEYANHPAVLFDLYNEPHDVSWDVWRHGGEVTESLERFGSDKTQTFQAVGMQILIDAVRHTGAKNICVIGGLDWSYDLTGVIDGDPLDDPTGDGVVYACHAYPFKGDTVDEWAAKISAAARELPVIVSEFGSDSKRRGRWRDGPPEAPTEVPQNDTGMTDYEWNAAMLRTLDELDLPWTAWVLHPNAHPQMLSGWDYAPTPWFGAVVKASLRGEPAPPAPGPEAFAPSPSR</sequence>
<evidence type="ECO:0000256" key="2">
    <source>
        <dbReference type="ARBA" id="ARBA00023295"/>
    </source>
</evidence>
<dbReference type="SUPFAM" id="SSF51445">
    <property type="entry name" value="(Trans)glycosidases"/>
    <property type="match status" value="1"/>
</dbReference>
<evidence type="ECO:0000256" key="5">
    <source>
        <dbReference type="SAM" id="SignalP"/>
    </source>
</evidence>
<name>A0A5C5ZRK7_9BACT</name>
<evidence type="ECO:0000313" key="8">
    <source>
        <dbReference type="Proteomes" id="UP000315440"/>
    </source>
</evidence>
<evidence type="ECO:0000256" key="4">
    <source>
        <dbReference type="SAM" id="MobiDB-lite"/>
    </source>
</evidence>
<dbReference type="GO" id="GO:0009251">
    <property type="term" value="P:glucan catabolic process"/>
    <property type="evidence" value="ECO:0007669"/>
    <property type="project" value="TreeGrafter"/>
</dbReference>
<feature type="chain" id="PRO_5022695622" evidence="5">
    <location>
        <begin position="23"/>
        <end position="397"/>
    </location>
</feature>
<feature type="region of interest" description="Disordered" evidence="4">
    <location>
        <begin position="300"/>
        <end position="323"/>
    </location>
</feature>
<evidence type="ECO:0000256" key="3">
    <source>
        <dbReference type="RuleBase" id="RU361153"/>
    </source>
</evidence>
<dbReference type="Pfam" id="PF00150">
    <property type="entry name" value="Cellulase"/>
    <property type="match status" value="1"/>
</dbReference>
<dbReference type="AlphaFoldDB" id="A0A5C5ZRK7"/>
<feature type="domain" description="Glycoside hydrolase family 5" evidence="6">
    <location>
        <begin position="47"/>
        <end position="351"/>
    </location>
</feature>
<comment type="similarity">
    <text evidence="3">Belongs to the glycosyl hydrolase 5 (cellulase A) family.</text>
</comment>
<dbReference type="EC" id="3.2.1.4" evidence="7"/>
<evidence type="ECO:0000259" key="6">
    <source>
        <dbReference type="Pfam" id="PF00150"/>
    </source>
</evidence>
<evidence type="ECO:0000256" key="1">
    <source>
        <dbReference type="ARBA" id="ARBA00022801"/>
    </source>
</evidence>
<proteinExistence type="inferred from homology"/>
<dbReference type="RefSeq" id="WP_146396046.1">
    <property type="nucleotide sequence ID" value="NZ_SJPQ01000001.1"/>
</dbReference>
<feature type="compositionally biased region" description="Basic and acidic residues" evidence="4">
    <location>
        <begin position="300"/>
        <end position="310"/>
    </location>
</feature>
<gene>
    <name evidence="7" type="primary">celA</name>
    <name evidence="7" type="ORF">Mal64_03120</name>
</gene>
<dbReference type="InterPro" id="IPR001547">
    <property type="entry name" value="Glyco_hydro_5"/>
</dbReference>
<dbReference type="PANTHER" id="PTHR34142:SF1">
    <property type="entry name" value="GLYCOSIDE HYDROLASE FAMILY 5 DOMAIN-CONTAINING PROTEIN"/>
    <property type="match status" value="1"/>
</dbReference>
<evidence type="ECO:0000313" key="7">
    <source>
        <dbReference type="EMBL" id="TWT89930.1"/>
    </source>
</evidence>
<dbReference type="InterPro" id="IPR018087">
    <property type="entry name" value="Glyco_hydro_5_CS"/>
</dbReference>
<dbReference type="Proteomes" id="UP000315440">
    <property type="component" value="Unassembled WGS sequence"/>
</dbReference>
<dbReference type="PANTHER" id="PTHR34142">
    <property type="entry name" value="ENDO-BETA-1,4-GLUCANASE A"/>
    <property type="match status" value="1"/>
</dbReference>
<dbReference type="Gene3D" id="3.20.20.80">
    <property type="entry name" value="Glycosidases"/>
    <property type="match status" value="1"/>
</dbReference>
<keyword evidence="8" id="KW-1185">Reference proteome</keyword>
<dbReference type="PROSITE" id="PS00659">
    <property type="entry name" value="GLYCOSYL_HYDROL_F5"/>
    <property type="match status" value="1"/>
</dbReference>
<protein>
    <submittedName>
        <fullName evidence="7">Endoglucanase A</fullName>
        <ecNumber evidence="7">3.2.1.4</ecNumber>
    </submittedName>
</protein>
<keyword evidence="1 3" id="KW-0378">Hydrolase</keyword>
<dbReference type="GO" id="GO:0008810">
    <property type="term" value="F:cellulase activity"/>
    <property type="evidence" value="ECO:0007669"/>
    <property type="project" value="UniProtKB-EC"/>
</dbReference>
<keyword evidence="5" id="KW-0732">Signal</keyword>
<dbReference type="OrthoDB" id="9800475at2"/>
<dbReference type="InterPro" id="IPR017853">
    <property type="entry name" value="GH"/>
</dbReference>
<accession>A0A5C5ZRK7</accession>
<feature type="signal peptide" evidence="5">
    <location>
        <begin position="1"/>
        <end position="22"/>
    </location>
</feature>
<reference evidence="7 8" key="1">
    <citation type="submission" date="2019-02" db="EMBL/GenBank/DDBJ databases">
        <title>Deep-cultivation of Planctomycetes and their phenomic and genomic characterization uncovers novel biology.</title>
        <authorList>
            <person name="Wiegand S."/>
            <person name="Jogler M."/>
            <person name="Boedeker C."/>
            <person name="Pinto D."/>
            <person name="Vollmers J."/>
            <person name="Rivas-Marin E."/>
            <person name="Kohn T."/>
            <person name="Peeters S.H."/>
            <person name="Heuer A."/>
            <person name="Rast P."/>
            <person name="Oberbeckmann S."/>
            <person name="Bunk B."/>
            <person name="Jeske O."/>
            <person name="Meyerdierks A."/>
            <person name="Storesund J.E."/>
            <person name="Kallscheuer N."/>
            <person name="Luecker S."/>
            <person name="Lage O.M."/>
            <person name="Pohl T."/>
            <person name="Merkel B.J."/>
            <person name="Hornburger P."/>
            <person name="Mueller R.-W."/>
            <person name="Bruemmer F."/>
            <person name="Labrenz M."/>
            <person name="Spormann A.M."/>
            <person name="Op Den Camp H."/>
            <person name="Overmann J."/>
            <person name="Amann R."/>
            <person name="Jetten M.S.M."/>
            <person name="Mascher T."/>
            <person name="Medema M.H."/>
            <person name="Devos D.P."/>
            <person name="Kaster A.-K."/>
            <person name="Ovreas L."/>
            <person name="Rohde M."/>
            <person name="Galperin M.Y."/>
            <person name="Jogler C."/>
        </authorList>
    </citation>
    <scope>NUCLEOTIDE SEQUENCE [LARGE SCALE GENOMIC DNA]</scope>
    <source>
        <strain evidence="7 8">Mal64</strain>
    </source>
</reference>